<dbReference type="OrthoDB" id="284135at2"/>
<keyword evidence="2" id="KW-1185">Reference proteome</keyword>
<name>A0A517SIJ3_9PLAN</name>
<evidence type="ECO:0008006" key="3">
    <source>
        <dbReference type="Google" id="ProtNLM"/>
    </source>
</evidence>
<evidence type="ECO:0000313" key="1">
    <source>
        <dbReference type="EMBL" id="QDT55942.1"/>
    </source>
</evidence>
<dbReference type="KEGG" id="ccos:Pan44_39900"/>
<organism evidence="1 2">
    <name type="scientific">Caulifigura coniformis</name>
    <dbReference type="NCBI Taxonomy" id="2527983"/>
    <lineage>
        <taxon>Bacteria</taxon>
        <taxon>Pseudomonadati</taxon>
        <taxon>Planctomycetota</taxon>
        <taxon>Planctomycetia</taxon>
        <taxon>Planctomycetales</taxon>
        <taxon>Planctomycetaceae</taxon>
        <taxon>Caulifigura</taxon>
    </lineage>
</organism>
<dbReference type="Proteomes" id="UP000315700">
    <property type="component" value="Chromosome"/>
</dbReference>
<dbReference type="RefSeq" id="WP_145032521.1">
    <property type="nucleotide sequence ID" value="NZ_CP036271.1"/>
</dbReference>
<reference evidence="1 2" key="1">
    <citation type="submission" date="2019-02" db="EMBL/GenBank/DDBJ databases">
        <title>Deep-cultivation of Planctomycetes and their phenomic and genomic characterization uncovers novel biology.</title>
        <authorList>
            <person name="Wiegand S."/>
            <person name="Jogler M."/>
            <person name="Boedeker C."/>
            <person name="Pinto D."/>
            <person name="Vollmers J."/>
            <person name="Rivas-Marin E."/>
            <person name="Kohn T."/>
            <person name="Peeters S.H."/>
            <person name="Heuer A."/>
            <person name="Rast P."/>
            <person name="Oberbeckmann S."/>
            <person name="Bunk B."/>
            <person name="Jeske O."/>
            <person name="Meyerdierks A."/>
            <person name="Storesund J.E."/>
            <person name="Kallscheuer N."/>
            <person name="Luecker S."/>
            <person name="Lage O.M."/>
            <person name="Pohl T."/>
            <person name="Merkel B.J."/>
            <person name="Hornburger P."/>
            <person name="Mueller R.-W."/>
            <person name="Bruemmer F."/>
            <person name="Labrenz M."/>
            <person name="Spormann A.M."/>
            <person name="Op den Camp H."/>
            <person name="Overmann J."/>
            <person name="Amann R."/>
            <person name="Jetten M.S.M."/>
            <person name="Mascher T."/>
            <person name="Medema M.H."/>
            <person name="Devos D.P."/>
            <person name="Kaster A.-K."/>
            <person name="Ovreas L."/>
            <person name="Rohde M."/>
            <person name="Galperin M.Y."/>
            <person name="Jogler C."/>
        </authorList>
    </citation>
    <scope>NUCLEOTIDE SEQUENCE [LARGE SCALE GENOMIC DNA]</scope>
    <source>
        <strain evidence="1 2">Pan44</strain>
    </source>
</reference>
<dbReference type="InterPro" id="IPR021322">
    <property type="entry name" value="DUF2924"/>
</dbReference>
<dbReference type="InParanoid" id="A0A517SIJ3"/>
<dbReference type="Pfam" id="PF11149">
    <property type="entry name" value="DUF2924"/>
    <property type="match status" value="1"/>
</dbReference>
<sequence length="170" mass="18673">MAVDVDVDVDVDVTAQLAALETMTVGQLKAKYEEVFNEPARSGNKQWLFKRTAWGIQARAFGGISERARQRALEIANEADLRLKAPKNFVFATATKPASAPKPADDARLPKPGTVLTRTYKKQKVSVEVLRDGFLYEGKTYPSLSAVAKVVTGSHWNGFLFFGLQKQGGQ</sequence>
<proteinExistence type="predicted"/>
<accession>A0A517SIJ3</accession>
<evidence type="ECO:0000313" key="2">
    <source>
        <dbReference type="Proteomes" id="UP000315700"/>
    </source>
</evidence>
<dbReference type="AlphaFoldDB" id="A0A517SIJ3"/>
<gene>
    <name evidence="1" type="ORF">Pan44_39900</name>
</gene>
<protein>
    <recommendedName>
        <fullName evidence="3">DUF2924 domain-containing protein</fullName>
    </recommendedName>
</protein>
<dbReference type="EMBL" id="CP036271">
    <property type="protein sequence ID" value="QDT55942.1"/>
    <property type="molecule type" value="Genomic_DNA"/>
</dbReference>